<gene>
    <name evidence="2" type="ORF">ACFQ2F_10655</name>
</gene>
<dbReference type="RefSeq" id="WP_379089654.1">
    <property type="nucleotide sequence ID" value="NZ_JBHTJO010000001.1"/>
</dbReference>
<feature type="signal peptide" evidence="1">
    <location>
        <begin position="1"/>
        <end position="25"/>
    </location>
</feature>
<keyword evidence="1" id="KW-0732">Signal</keyword>
<dbReference type="Proteomes" id="UP001597102">
    <property type="component" value="Unassembled WGS sequence"/>
</dbReference>
<name>A0ABW3JB75_9HYPH</name>
<reference evidence="3" key="1">
    <citation type="journal article" date="2019" name="Int. J. Syst. Evol. Microbiol.">
        <title>The Global Catalogue of Microorganisms (GCM) 10K type strain sequencing project: providing services to taxonomists for standard genome sequencing and annotation.</title>
        <authorList>
            <consortium name="The Broad Institute Genomics Platform"/>
            <consortium name="The Broad Institute Genome Sequencing Center for Infectious Disease"/>
            <person name="Wu L."/>
            <person name="Ma J."/>
        </authorList>
    </citation>
    <scope>NUCLEOTIDE SEQUENCE [LARGE SCALE GENOMIC DNA]</scope>
    <source>
        <strain evidence="3">CCUG 61697</strain>
    </source>
</reference>
<dbReference type="EMBL" id="JBHTJO010000001">
    <property type="protein sequence ID" value="MFD0987553.1"/>
    <property type="molecule type" value="Genomic_DNA"/>
</dbReference>
<keyword evidence="3" id="KW-1185">Reference proteome</keyword>
<feature type="chain" id="PRO_5047030016" evidence="1">
    <location>
        <begin position="26"/>
        <end position="118"/>
    </location>
</feature>
<comment type="caution">
    <text evidence="2">The sequence shown here is derived from an EMBL/GenBank/DDBJ whole genome shotgun (WGS) entry which is preliminary data.</text>
</comment>
<proteinExistence type="predicted"/>
<accession>A0ABW3JB75</accession>
<organism evidence="2 3">
    <name type="scientific">Methyloligella solikamskensis</name>
    <dbReference type="NCBI Taxonomy" id="1177756"/>
    <lineage>
        <taxon>Bacteria</taxon>
        <taxon>Pseudomonadati</taxon>
        <taxon>Pseudomonadota</taxon>
        <taxon>Alphaproteobacteria</taxon>
        <taxon>Hyphomicrobiales</taxon>
        <taxon>Hyphomicrobiaceae</taxon>
        <taxon>Methyloligella</taxon>
    </lineage>
</organism>
<protein>
    <submittedName>
        <fullName evidence="2">Uncharacterized protein</fullName>
    </submittedName>
</protein>
<evidence type="ECO:0000313" key="2">
    <source>
        <dbReference type="EMBL" id="MFD0987553.1"/>
    </source>
</evidence>
<evidence type="ECO:0000256" key="1">
    <source>
        <dbReference type="SAM" id="SignalP"/>
    </source>
</evidence>
<sequence>MRNCFVAFALMLGAGALMTGTPAHATPGQAATVSSSASAQTTVQPVDYLDRAERRLRRNGYTVIPPAPPAAAPVIVGEGPVAVVPPGAPVVPVQPTTCGEYHYWNGVACVDKRYEEAP</sequence>
<evidence type="ECO:0000313" key="3">
    <source>
        <dbReference type="Proteomes" id="UP001597102"/>
    </source>
</evidence>